<dbReference type="Proteomes" id="UP001589733">
    <property type="component" value="Unassembled WGS sequence"/>
</dbReference>
<organism evidence="2 3">
    <name type="scientific">Deinococcus oregonensis</name>
    <dbReference type="NCBI Taxonomy" id="1805970"/>
    <lineage>
        <taxon>Bacteria</taxon>
        <taxon>Thermotogati</taxon>
        <taxon>Deinococcota</taxon>
        <taxon>Deinococci</taxon>
        <taxon>Deinococcales</taxon>
        <taxon>Deinococcaceae</taxon>
        <taxon>Deinococcus</taxon>
    </lineage>
</organism>
<feature type="transmembrane region" description="Helical" evidence="1">
    <location>
        <begin position="99"/>
        <end position="122"/>
    </location>
</feature>
<dbReference type="RefSeq" id="WP_380016540.1">
    <property type="nucleotide sequence ID" value="NZ_JBHLYR010000077.1"/>
</dbReference>
<evidence type="ECO:0000313" key="2">
    <source>
        <dbReference type="EMBL" id="MFB9995017.1"/>
    </source>
</evidence>
<evidence type="ECO:0000256" key="1">
    <source>
        <dbReference type="SAM" id="Phobius"/>
    </source>
</evidence>
<proteinExistence type="predicted"/>
<protein>
    <recommendedName>
        <fullName evidence="4">MotA/TolQ/ExbB proton channel domain-containing protein</fullName>
    </recommendedName>
</protein>
<evidence type="ECO:0000313" key="3">
    <source>
        <dbReference type="Proteomes" id="UP001589733"/>
    </source>
</evidence>
<dbReference type="EMBL" id="JBHLYR010000077">
    <property type="protein sequence ID" value="MFB9995017.1"/>
    <property type="molecule type" value="Genomic_DNA"/>
</dbReference>
<accession>A0ABV6B707</accession>
<keyword evidence="3" id="KW-1185">Reference proteome</keyword>
<gene>
    <name evidence="2" type="ORF">ACFFLM_24005</name>
</gene>
<evidence type="ECO:0008006" key="4">
    <source>
        <dbReference type="Google" id="ProtNLM"/>
    </source>
</evidence>
<feature type="transmembrane region" description="Helical" evidence="1">
    <location>
        <begin position="20"/>
        <end position="42"/>
    </location>
</feature>
<name>A0ABV6B707_9DEIO</name>
<keyword evidence="1" id="KW-0812">Transmembrane</keyword>
<sequence length="194" mass="20739">MIHVPGLLLLVIGLLTQSVSVLWLGVALLLLSVLVLVVHSLIQATRSWKRRQIDSLSVAVHHNSSYDRLAANLLHFPASSLQLAADELRDREAVVGRRASLFVGAARVGGVLGWASLVILSGAGLNKALTETPTLTGNQRDVVWFVFSLVMAGGLGALLATHGQSTLLRYADLLHRLAAAQKQLTEEASSEEAL</sequence>
<reference evidence="2 3" key="1">
    <citation type="submission" date="2024-09" db="EMBL/GenBank/DDBJ databases">
        <authorList>
            <person name="Sun Q."/>
            <person name="Mori K."/>
        </authorList>
    </citation>
    <scope>NUCLEOTIDE SEQUENCE [LARGE SCALE GENOMIC DNA]</scope>
    <source>
        <strain evidence="2 3">JCM 13503</strain>
    </source>
</reference>
<keyword evidence="1" id="KW-1133">Transmembrane helix</keyword>
<feature type="transmembrane region" description="Helical" evidence="1">
    <location>
        <begin position="142"/>
        <end position="160"/>
    </location>
</feature>
<comment type="caution">
    <text evidence="2">The sequence shown here is derived from an EMBL/GenBank/DDBJ whole genome shotgun (WGS) entry which is preliminary data.</text>
</comment>
<keyword evidence="1" id="KW-0472">Membrane</keyword>